<feature type="compositionally biased region" description="Polar residues" evidence="1">
    <location>
        <begin position="18"/>
        <end position="27"/>
    </location>
</feature>
<proteinExistence type="predicted"/>
<organism evidence="2 3">
    <name type="scientific">Parvularcula lutaonensis</name>
    <dbReference type="NCBI Taxonomy" id="491923"/>
    <lineage>
        <taxon>Bacteria</taxon>
        <taxon>Pseudomonadati</taxon>
        <taxon>Pseudomonadota</taxon>
        <taxon>Alphaproteobacteria</taxon>
        <taxon>Parvularculales</taxon>
        <taxon>Parvularculaceae</taxon>
        <taxon>Parvularcula</taxon>
    </lineage>
</organism>
<name>A0ABV7MEL5_9PROT</name>
<dbReference type="RefSeq" id="WP_189577305.1">
    <property type="nucleotide sequence ID" value="NZ_BMXU01000005.1"/>
</dbReference>
<sequence>MAQVRGHEDTLSGPVIRQTLTAGTKASSKPEHRKAKKPIVRSVLDQIVGEDGDLPNGKLSLRELRDRTILLVAFGTGGRRRSEMGQLLIENVSGERPAGTISLPA</sequence>
<dbReference type="EMBL" id="JBHRVA010000003">
    <property type="protein sequence ID" value="MFC3303916.1"/>
    <property type="molecule type" value="Genomic_DNA"/>
</dbReference>
<feature type="region of interest" description="Disordered" evidence="1">
    <location>
        <begin position="1"/>
        <end position="38"/>
    </location>
</feature>
<keyword evidence="3" id="KW-1185">Reference proteome</keyword>
<protein>
    <recommendedName>
        <fullName evidence="4">Tyr recombinase domain-containing protein</fullName>
    </recommendedName>
</protein>
<feature type="compositionally biased region" description="Basic and acidic residues" evidence="1">
    <location>
        <begin position="1"/>
        <end position="10"/>
    </location>
</feature>
<gene>
    <name evidence="2" type="ORF">ACFONP_14395</name>
</gene>
<evidence type="ECO:0008006" key="4">
    <source>
        <dbReference type="Google" id="ProtNLM"/>
    </source>
</evidence>
<comment type="caution">
    <text evidence="2">The sequence shown here is derived from an EMBL/GenBank/DDBJ whole genome shotgun (WGS) entry which is preliminary data.</text>
</comment>
<evidence type="ECO:0000313" key="2">
    <source>
        <dbReference type="EMBL" id="MFC3303916.1"/>
    </source>
</evidence>
<reference evidence="3" key="1">
    <citation type="journal article" date="2019" name="Int. J. Syst. Evol. Microbiol.">
        <title>The Global Catalogue of Microorganisms (GCM) 10K type strain sequencing project: providing services to taxonomists for standard genome sequencing and annotation.</title>
        <authorList>
            <consortium name="The Broad Institute Genomics Platform"/>
            <consortium name="The Broad Institute Genome Sequencing Center for Infectious Disease"/>
            <person name="Wu L."/>
            <person name="Ma J."/>
        </authorList>
    </citation>
    <scope>NUCLEOTIDE SEQUENCE [LARGE SCALE GENOMIC DNA]</scope>
    <source>
        <strain evidence="3">KCTC 22245</strain>
    </source>
</reference>
<dbReference type="Proteomes" id="UP001595607">
    <property type="component" value="Unassembled WGS sequence"/>
</dbReference>
<accession>A0ABV7MEL5</accession>
<evidence type="ECO:0000256" key="1">
    <source>
        <dbReference type="SAM" id="MobiDB-lite"/>
    </source>
</evidence>
<evidence type="ECO:0000313" key="3">
    <source>
        <dbReference type="Proteomes" id="UP001595607"/>
    </source>
</evidence>